<dbReference type="Pfam" id="PF03184">
    <property type="entry name" value="DDE_1"/>
    <property type="match status" value="1"/>
</dbReference>
<feature type="domain" description="HTH CENPB-type" evidence="2">
    <location>
        <begin position="1"/>
        <end position="45"/>
    </location>
</feature>
<sequence length="298" mass="34509">MTGEMIQTKAKEFLKKMYGDANSEFNFSIGWLERFKARLEINSYRRFGESGLIVVENIEDALPQIRAKLENFDWKDIYNMDDIGLFYHLQAYYALATKQLEGRKKDKERLIIVFDARMTGRKVLLIVDNCPSHPKCRFYSSILEGYEKGEINLEKINVLDAIHFMNAAWNIDVEPTTIANCFQHCKIRTEEDMPLKQEIGDVEGIHKLKKSPTNEEIIQGVMDVSVDDEQDPDDSSILPNVSPKEAFVVVDTLKNYLIQHEKNIPDLVYALLKVKTEIVFDSHAKKKQLTIDEYFSKE</sequence>
<evidence type="ECO:0000313" key="3">
    <source>
        <dbReference type="EMBL" id="MBA0850373.1"/>
    </source>
</evidence>
<proteinExistence type="predicted"/>
<organism evidence="3 4">
    <name type="scientific">Gossypium schwendimanii</name>
    <name type="common">Cotton</name>
    <dbReference type="NCBI Taxonomy" id="34291"/>
    <lineage>
        <taxon>Eukaryota</taxon>
        <taxon>Viridiplantae</taxon>
        <taxon>Streptophyta</taxon>
        <taxon>Embryophyta</taxon>
        <taxon>Tracheophyta</taxon>
        <taxon>Spermatophyta</taxon>
        <taxon>Magnoliopsida</taxon>
        <taxon>eudicotyledons</taxon>
        <taxon>Gunneridae</taxon>
        <taxon>Pentapetalae</taxon>
        <taxon>rosids</taxon>
        <taxon>malvids</taxon>
        <taxon>Malvales</taxon>
        <taxon>Malvaceae</taxon>
        <taxon>Malvoideae</taxon>
        <taxon>Gossypium</taxon>
    </lineage>
</organism>
<evidence type="ECO:0000256" key="1">
    <source>
        <dbReference type="ARBA" id="ARBA00023125"/>
    </source>
</evidence>
<dbReference type="Proteomes" id="UP000593576">
    <property type="component" value="Unassembled WGS sequence"/>
</dbReference>
<dbReference type="AlphaFoldDB" id="A0A7J9KV74"/>
<dbReference type="OrthoDB" id="1074492at2759"/>
<comment type="caution">
    <text evidence="3">The sequence shown here is derived from an EMBL/GenBank/DDBJ whole genome shotgun (WGS) entry which is preliminary data.</text>
</comment>
<dbReference type="GO" id="GO:0003677">
    <property type="term" value="F:DNA binding"/>
    <property type="evidence" value="ECO:0007669"/>
    <property type="project" value="UniProtKB-KW"/>
</dbReference>
<dbReference type="SUPFAM" id="SSF46689">
    <property type="entry name" value="Homeodomain-like"/>
    <property type="match status" value="1"/>
</dbReference>
<dbReference type="EMBL" id="JABFAF010000002">
    <property type="protein sequence ID" value="MBA0850373.1"/>
    <property type="molecule type" value="Genomic_DNA"/>
</dbReference>
<protein>
    <recommendedName>
        <fullName evidence="2">HTH CENPB-type domain-containing protein</fullName>
    </recommendedName>
</protein>
<reference evidence="3 4" key="1">
    <citation type="journal article" date="2019" name="Genome Biol. Evol.">
        <title>Insights into the evolution of the New World diploid cottons (Gossypium, subgenus Houzingenia) based on genome sequencing.</title>
        <authorList>
            <person name="Grover C.E."/>
            <person name="Arick M.A. 2nd"/>
            <person name="Thrash A."/>
            <person name="Conover J.L."/>
            <person name="Sanders W.S."/>
            <person name="Peterson D.G."/>
            <person name="Frelichowski J.E."/>
            <person name="Scheffler J.A."/>
            <person name="Scheffler B.E."/>
            <person name="Wendel J.F."/>
        </authorList>
    </citation>
    <scope>NUCLEOTIDE SEQUENCE [LARGE SCALE GENOMIC DNA]</scope>
    <source>
        <strain evidence="3">1</strain>
        <tissue evidence="3">Leaf</tissue>
    </source>
</reference>
<dbReference type="PANTHER" id="PTHR19303">
    <property type="entry name" value="TRANSPOSON"/>
    <property type="match status" value="1"/>
</dbReference>
<dbReference type="InterPro" id="IPR009057">
    <property type="entry name" value="Homeodomain-like_sf"/>
</dbReference>
<dbReference type="Pfam" id="PF03221">
    <property type="entry name" value="HTH_Tnp_Tc5"/>
    <property type="match status" value="1"/>
</dbReference>
<dbReference type="PANTHER" id="PTHR19303:SF73">
    <property type="entry name" value="PROTEIN PDC2"/>
    <property type="match status" value="1"/>
</dbReference>
<name>A0A7J9KV74_GOSSC</name>
<dbReference type="Gene3D" id="1.10.10.60">
    <property type="entry name" value="Homeodomain-like"/>
    <property type="match status" value="1"/>
</dbReference>
<keyword evidence="1" id="KW-0238">DNA-binding</keyword>
<dbReference type="PROSITE" id="PS51253">
    <property type="entry name" value="HTH_CENPB"/>
    <property type="match status" value="1"/>
</dbReference>
<dbReference type="GO" id="GO:0005634">
    <property type="term" value="C:nucleus"/>
    <property type="evidence" value="ECO:0007669"/>
    <property type="project" value="TreeGrafter"/>
</dbReference>
<keyword evidence="4" id="KW-1185">Reference proteome</keyword>
<evidence type="ECO:0000259" key="2">
    <source>
        <dbReference type="PROSITE" id="PS51253"/>
    </source>
</evidence>
<dbReference type="InterPro" id="IPR006600">
    <property type="entry name" value="HTH_CenpB_DNA-bd_dom"/>
</dbReference>
<dbReference type="InterPro" id="IPR004875">
    <property type="entry name" value="DDE_SF_endonuclease_dom"/>
</dbReference>
<evidence type="ECO:0000313" key="4">
    <source>
        <dbReference type="Proteomes" id="UP000593576"/>
    </source>
</evidence>
<accession>A0A7J9KV74</accession>
<dbReference type="InterPro" id="IPR050863">
    <property type="entry name" value="CenT-Element_Derived"/>
</dbReference>
<gene>
    <name evidence="3" type="ORF">Goshw_028815</name>
</gene>